<dbReference type="Proteomes" id="UP000095280">
    <property type="component" value="Unplaced"/>
</dbReference>
<dbReference type="InterPro" id="IPR000999">
    <property type="entry name" value="RNase_III_dom"/>
</dbReference>
<feature type="domain" description="RNase III" evidence="2">
    <location>
        <begin position="137"/>
        <end position="257"/>
    </location>
</feature>
<name>A0A1I8FCA7_9PLAT</name>
<accession>A0A1I8FCA7</accession>
<reference evidence="4" key="1">
    <citation type="submission" date="2016-11" db="UniProtKB">
        <authorList>
            <consortium name="WormBaseParasite"/>
        </authorList>
    </citation>
    <scope>IDENTIFICATION</scope>
</reference>
<protein>
    <submittedName>
        <fullName evidence="4">RNase III domain-containing protein</fullName>
    </submittedName>
</protein>
<dbReference type="Gene3D" id="1.10.1520.10">
    <property type="entry name" value="Ribonuclease III domain"/>
    <property type="match status" value="2"/>
</dbReference>
<dbReference type="SUPFAM" id="SSF69065">
    <property type="entry name" value="RNase III domain-like"/>
    <property type="match status" value="2"/>
</dbReference>
<dbReference type="WBParaSite" id="maker-unitig_28260-snap-gene-0.2-mRNA-1">
    <property type="protein sequence ID" value="maker-unitig_28260-snap-gene-0.2-mRNA-1"/>
    <property type="gene ID" value="maker-unitig_28260-snap-gene-0.2"/>
</dbReference>
<proteinExistence type="predicted"/>
<keyword evidence="3" id="KW-1185">Reference proteome</keyword>
<dbReference type="AlphaFoldDB" id="A0A1I8FCA7"/>
<dbReference type="PROSITE" id="PS50142">
    <property type="entry name" value="RNASE_3_2"/>
    <property type="match status" value="2"/>
</dbReference>
<organism evidence="3 4">
    <name type="scientific">Macrostomum lignano</name>
    <dbReference type="NCBI Taxonomy" id="282301"/>
    <lineage>
        <taxon>Eukaryota</taxon>
        <taxon>Metazoa</taxon>
        <taxon>Spiralia</taxon>
        <taxon>Lophotrochozoa</taxon>
        <taxon>Platyhelminthes</taxon>
        <taxon>Rhabditophora</taxon>
        <taxon>Macrostomorpha</taxon>
        <taxon>Macrostomida</taxon>
        <taxon>Macrostomidae</taxon>
        <taxon>Macrostomum</taxon>
    </lineage>
</organism>
<evidence type="ECO:0000259" key="2">
    <source>
        <dbReference type="PROSITE" id="PS50142"/>
    </source>
</evidence>
<keyword evidence="1" id="KW-0378">Hydrolase</keyword>
<dbReference type="GO" id="GO:0004525">
    <property type="term" value="F:ribonuclease III activity"/>
    <property type="evidence" value="ECO:0007669"/>
    <property type="project" value="InterPro"/>
</dbReference>
<dbReference type="GO" id="GO:0006396">
    <property type="term" value="P:RNA processing"/>
    <property type="evidence" value="ECO:0007669"/>
    <property type="project" value="InterPro"/>
</dbReference>
<feature type="domain" description="RNase III" evidence="2">
    <location>
        <begin position="314"/>
        <end position="361"/>
    </location>
</feature>
<dbReference type="PANTHER" id="PTHR14950">
    <property type="entry name" value="DICER-RELATED"/>
    <property type="match status" value="1"/>
</dbReference>
<dbReference type="CDD" id="cd00593">
    <property type="entry name" value="RIBOc"/>
    <property type="match status" value="2"/>
</dbReference>
<evidence type="ECO:0000256" key="1">
    <source>
        <dbReference type="ARBA" id="ARBA00022801"/>
    </source>
</evidence>
<dbReference type="PROSITE" id="PS00517">
    <property type="entry name" value="RNASE_3_1"/>
    <property type="match status" value="1"/>
</dbReference>
<dbReference type="Pfam" id="PF00636">
    <property type="entry name" value="Ribonuclease_3"/>
    <property type="match status" value="1"/>
</dbReference>
<sequence>HYVTSIRPNGLVEFSRPHLDALVYNPNAAKVAWLACYLDRTRPALTGLAASWRCPAFKCDFGAGELMSLLQSAPLSTGCAVDSNPRLIYSGCSRAALISNCLWNSGSMKFDVMEWIVANGFRSPDSGSGLTLTGCLQAVTLTHANDFHSMELLETLGDARLKFTVSTRLFHDSDHTVSEGRLTRLRMREIRNAFLHCAAKEKRRQQAGELSAAVRPTRRRPHADASSANRRWCCNLADKSVADVAEALTGLILSACGGDAADAFLRWLGVPSASLPTPAEPAATTLLLPGEIGVESPDFVKFWGWRISTSWRVKLGYKFRRREFLLSAVTHSTFTWNHVTDCYQRLEFLGDAVIDYLVTHYAVCDCMDTGSPVAVSHGLESHLLSMDEPLQDLIMEYRESAAQFDGPDRFRRLSDQFVADAGADAARLSVCPPSR</sequence>
<evidence type="ECO:0000313" key="4">
    <source>
        <dbReference type="WBParaSite" id="maker-unitig_28260-snap-gene-0.2-mRNA-1"/>
    </source>
</evidence>
<evidence type="ECO:0000313" key="3">
    <source>
        <dbReference type="Proteomes" id="UP000095280"/>
    </source>
</evidence>
<dbReference type="InterPro" id="IPR036389">
    <property type="entry name" value="RNase_III_sf"/>
</dbReference>
<dbReference type="PANTHER" id="PTHR14950:SF37">
    <property type="entry name" value="ENDORIBONUCLEASE DICER"/>
    <property type="match status" value="1"/>
</dbReference>